<dbReference type="Proteomes" id="UP000608522">
    <property type="component" value="Unassembled WGS sequence"/>
</dbReference>
<name>A0ABQ3T5L8_9ACTN</name>
<dbReference type="InterPro" id="IPR002347">
    <property type="entry name" value="SDR_fam"/>
</dbReference>
<dbReference type="PANTHER" id="PTHR43976:SF16">
    <property type="entry name" value="SHORT-CHAIN DEHYDROGENASE_REDUCTASE FAMILY PROTEIN"/>
    <property type="match status" value="1"/>
</dbReference>
<feature type="region of interest" description="Disordered" evidence="4">
    <location>
        <begin position="1"/>
        <end position="21"/>
    </location>
</feature>
<dbReference type="PROSITE" id="PS00061">
    <property type="entry name" value="ADH_SHORT"/>
    <property type="match status" value="1"/>
</dbReference>
<protein>
    <submittedName>
        <fullName evidence="5">Short-chain dehydrogenase/reductase</fullName>
    </submittedName>
</protein>
<evidence type="ECO:0000313" key="5">
    <source>
        <dbReference type="EMBL" id="GHI75654.1"/>
    </source>
</evidence>
<comment type="caution">
    <text evidence="5">The sequence shown here is derived from an EMBL/GenBank/DDBJ whole genome shotgun (WGS) entry which is preliminary data.</text>
</comment>
<keyword evidence="2" id="KW-0560">Oxidoreductase</keyword>
<evidence type="ECO:0000256" key="4">
    <source>
        <dbReference type="SAM" id="MobiDB-lite"/>
    </source>
</evidence>
<dbReference type="PANTHER" id="PTHR43976">
    <property type="entry name" value="SHORT CHAIN DEHYDROGENASE"/>
    <property type="match status" value="1"/>
</dbReference>
<evidence type="ECO:0000256" key="1">
    <source>
        <dbReference type="ARBA" id="ARBA00006484"/>
    </source>
</evidence>
<evidence type="ECO:0000313" key="6">
    <source>
        <dbReference type="Proteomes" id="UP000608522"/>
    </source>
</evidence>
<evidence type="ECO:0000256" key="2">
    <source>
        <dbReference type="ARBA" id="ARBA00023002"/>
    </source>
</evidence>
<dbReference type="InterPro" id="IPR036291">
    <property type="entry name" value="NAD(P)-bd_dom_sf"/>
</dbReference>
<dbReference type="CDD" id="cd05374">
    <property type="entry name" value="17beta-HSD-like_SDR_c"/>
    <property type="match status" value="1"/>
</dbReference>
<dbReference type="Pfam" id="PF00106">
    <property type="entry name" value="adh_short"/>
    <property type="match status" value="1"/>
</dbReference>
<dbReference type="InterPro" id="IPR020904">
    <property type="entry name" value="Sc_DH/Rdtase_CS"/>
</dbReference>
<keyword evidence="6" id="KW-1185">Reference proteome</keyword>
<dbReference type="InterPro" id="IPR051911">
    <property type="entry name" value="SDR_oxidoreductase"/>
</dbReference>
<dbReference type="Gene3D" id="3.40.50.720">
    <property type="entry name" value="NAD(P)-binding Rossmann-like Domain"/>
    <property type="match status" value="1"/>
</dbReference>
<dbReference type="PRINTS" id="PR00081">
    <property type="entry name" value="GDHRDH"/>
</dbReference>
<dbReference type="SUPFAM" id="SSF51735">
    <property type="entry name" value="NAD(P)-binding Rossmann-fold domains"/>
    <property type="match status" value="1"/>
</dbReference>
<accession>A0ABQ3T5L8</accession>
<proteinExistence type="inferred from homology"/>
<gene>
    <name evidence="5" type="ORF">Sspor_12150</name>
</gene>
<sequence length="338" mass="35535">MPYAPVRAPARLRTPPRKGMTVDRRAVTMAVTTTSHPERLTGHGGTMGRRWLVTGCSSGLGHALATAAARAGDALAVTARKTADLEDLAAAWPGRIVPIPLELRDAASCEEAVRTAADRLGGIDILVNNAGIGLFGAVEEVSDAELRDQLETLAVGPWRLTRLVLPLMRAQGHGHIVNVSSVVGRIAFPGLAAYVAGKHALEGMSQALAVEAAPHNIRVTVVEPGMFATRYGTSMAQAHRRIPAYDATNREMLEGARGLAEHPETGRPEDFAARVLDIVGAKDPTPLRIPVGDDAYGYLELAEQASRDEFAAARILTQGPPAPAADLTAGRAAAVDPG</sequence>
<dbReference type="PRINTS" id="PR00080">
    <property type="entry name" value="SDRFAMILY"/>
</dbReference>
<dbReference type="EMBL" id="BNED01000005">
    <property type="protein sequence ID" value="GHI75654.1"/>
    <property type="molecule type" value="Genomic_DNA"/>
</dbReference>
<evidence type="ECO:0000256" key="3">
    <source>
        <dbReference type="RuleBase" id="RU000363"/>
    </source>
</evidence>
<reference evidence="6" key="1">
    <citation type="submission" date="2023-07" db="EMBL/GenBank/DDBJ databases">
        <title>Whole genome shotgun sequence of Streptomyces spororaveus NBRC 15456.</title>
        <authorList>
            <person name="Komaki H."/>
            <person name="Tamura T."/>
        </authorList>
    </citation>
    <scope>NUCLEOTIDE SEQUENCE [LARGE SCALE GENOMIC DNA]</scope>
    <source>
        <strain evidence="6">NBRC 15456</strain>
    </source>
</reference>
<comment type="similarity">
    <text evidence="1 3">Belongs to the short-chain dehydrogenases/reductases (SDR) family.</text>
</comment>
<organism evidence="5 6">
    <name type="scientific">Streptomyces spororaveus</name>
    <dbReference type="NCBI Taxonomy" id="284039"/>
    <lineage>
        <taxon>Bacteria</taxon>
        <taxon>Bacillati</taxon>
        <taxon>Actinomycetota</taxon>
        <taxon>Actinomycetes</taxon>
        <taxon>Kitasatosporales</taxon>
        <taxon>Streptomycetaceae</taxon>
        <taxon>Streptomyces</taxon>
    </lineage>
</organism>